<feature type="active site" description="Proton donor/acceptor" evidence="5">
    <location>
        <position position="140"/>
    </location>
</feature>
<dbReference type="SUPFAM" id="SSF51569">
    <property type="entry name" value="Aldolase"/>
    <property type="match status" value="1"/>
</dbReference>
<dbReference type="EMBL" id="CP015136">
    <property type="protein sequence ID" value="AMY11747.1"/>
    <property type="molecule type" value="Genomic_DNA"/>
</dbReference>
<comment type="similarity">
    <text evidence="1 4">Belongs to the DapA family.</text>
</comment>
<dbReference type="GO" id="GO:0005829">
    <property type="term" value="C:cytosol"/>
    <property type="evidence" value="ECO:0007669"/>
    <property type="project" value="TreeGrafter"/>
</dbReference>
<name>A0A143PSN7_LUTPR</name>
<feature type="binding site" evidence="6">
    <location>
        <position position="53"/>
    </location>
    <ligand>
        <name>pyruvate</name>
        <dbReference type="ChEBI" id="CHEBI:15361"/>
    </ligand>
</feature>
<evidence type="ECO:0000256" key="2">
    <source>
        <dbReference type="ARBA" id="ARBA00023239"/>
    </source>
</evidence>
<dbReference type="InterPro" id="IPR020625">
    <property type="entry name" value="Schiff_base-form_aldolases_AS"/>
</dbReference>
<evidence type="ECO:0000256" key="4">
    <source>
        <dbReference type="PIRNR" id="PIRNR001365"/>
    </source>
</evidence>
<dbReference type="KEGG" id="abac:LuPra_05005"/>
<dbReference type="GO" id="GO:0044281">
    <property type="term" value="P:small molecule metabolic process"/>
    <property type="evidence" value="ECO:0007669"/>
    <property type="project" value="UniProtKB-ARBA"/>
</dbReference>
<gene>
    <name evidence="7" type="primary">dapA_1</name>
    <name evidence="7" type="ORF">LuPra_05005</name>
</gene>
<evidence type="ECO:0000256" key="3">
    <source>
        <dbReference type="ARBA" id="ARBA00023270"/>
    </source>
</evidence>
<dbReference type="Proteomes" id="UP000076079">
    <property type="component" value="Chromosome"/>
</dbReference>
<evidence type="ECO:0000313" key="8">
    <source>
        <dbReference type="Proteomes" id="UP000076079"/>
    </source>
</evidence>
<keyword evidence="2 4" id="KW-0456">Lyase</keyword>
<dbReference type="PROSITE" id="PS00666">
    <property type="entry name" value="DHDPS_2"/>
    <property type="match status" value="1"/>
</dbReference>
<evidence type="ECO:0000256" key="6">
    <source>
        <dbReference type="PIRSR" id="PIRSR001365-2"/>
    </source>
</evidence>
<keyword evidence="3" id="KW-0704">Schiff base</keyword>
<dbReference type="SMART" id="SM01130">
    <property type="entry name" value="DHDPS"/>
    <property type="match status" value="1"/>
</dbReference>
<dbReference type="InterPro" id="IPR013785">
    <property type="entry name" value="Aldolase_TIM"/>
</dbReference>
<dbReference type="EC" id="4.3.3.7" evidence="7"/>
<evidence type="ECO:0000256" key="5">
    <source>
        <dbReference type="PIRSR" id="PIRSR001365-1"/>
    </source>
</evidence>
<dbReference type="CDD" id="cd00408">
    <property type="entry name" value="DHDPS-like"/>
    <property type="match status" value="1"/>
</dbReference>
<sequence>MTEASGPPSITGLFSAAVTPRTESGAVDNAAFDRVLDLLLSAGVDGVCLGGATAEYPHATRDERLDLIERTAARIGDRALLVGIGAAAPTDVVPLGRAAFNAGARAVLLSTPLFFRYAQEDIEAFCLDTAAALGGPVLLYDLPSFTTPFSTETVLRLLHGAPHIIGIKDSSGQQDRLAQLAHARGDKPWRLLVGDDGMLVEAMAQGWDGCISGTSGAFPELMVAVTRAAKARDEAVLGVLVPLLRELFAQQGVFPTPWAIRIGLEARGIPVGPLPLPASPGRQAQRAAFIEWVPGWLTRVEQALGLSLVGAR</sequence>
<dbReference type="PANTHER" id="PTHR12128">
    <property type="entry name" value="DIHYDRODIPICOLINATE SYNTHASE"/>
    <property type="match status" value="1"/>
</dbReference>
<proteinExistence type="inferred from homology"/>
<organism evidence="7 8">
    <name type="scientific">Luteitalea pratensis</name>
    <dbReference type="NCBI Taxonomy" id="1855912"/>
    <lineage>
        <taxon>Bacteria</taxon>
        <taxon>Pseudomonadati</taxon>
        <taxon>Acidobacteriota</taxon>
        <taxon>Vicinamibacteria</taxon>
        <taxon>Vicinamibacterales</taxon>
        <taxon>Vicinamibacteraceae</taxon>
        <taxon>Luteitalea</taxon>
    </lineage>
</organism>
<dbReference type="AlphaFoldDB" id="A0A143PSN7"/>
<feature type="active site" description="Schiff-base intermediate with substrate" evidence="5">
    <location>
        <position position="168"/>
    </location>
</feature>
<dbReference type="PIRSF" id="PIRSF001365">
    <property type="entry name" value="DHDPS"/>
    <property type="match status" value="1"/>
</dbReference>
<dbReference type="PANTHER" id="PTHR12128:SF66">
    <property type="entry name" value="4-HYDROXY-2-OXOGLUTARATE ALDOLASE, MITOCHONDRIAL"/>
    <property type="match status" value="1"/>
</dbReference>
<reference evidence="8" key="2">
    <citation type="submission" date="2016-04" db="EMBL/GenBank/DDBJ databases">
        <title>First Complete Genome Sequence of a Subdivision 6 Acidobacterium.</title>
        <authorList>
            <person name="Huang S."/>
            <person name="Vieira S."/>
            <person name="Bunk B."/>
            <person name="Riedel T."/>
            <person name="Sproeer C."/>
            <person name="Overmann J."/>
        </authorList>
    </citation>
    <scope>NUCLEOTIDE SEQUENCE [LARGE SCALE GENOMIC DNA]</scope>
    <source>
        <strain evidence="8">DSM 100886 HEG_-6_39</strain>
    </source>
</reference>
<reference evidence="7 8" key="1">
    <citation type="journal article" date="2016" name="Genome Announc.">
        <title>First Complete Genome Sequence of a Subdivision 6 Acidobacterium Strain.</title>
        <authorList>
            <person name="Huang S."/>
            <person name="Vieira S."/>
            <person name="Bunk B."/>
            <person name="Riedel T."/>
            <person name="Sproer C."/>
            <person name="Overmann J."/>
        </authorList>
    </citation>
    <scope>NUCLEOTIDE SEQUENCE [LARGE SCALE GENOMIC DNA]</scope>
    <source>
        <strain evidence="8">DSM 100886 HEG_-6_39</strain>
    </source>
</reference>
<protein>
    <submittedName>
        <fullName evidence="7">4-hydroxy-tetrahydrodipicolinate synthase</fullName>
        <ecNumber evidence="7">4.3.3.7</ecNumber>
    </submittedName>
</protein>
<evidence type="ECO:0000256" key="1">
    <source>
        <dbReference type="ARBA" id="ARBA00007592"/>
    </source>
</evidence>
<accession>A0A143PSN7</accession>
<dbReference type="PRINTS" id="PR00146">
    <property type="entry name" value="DHPICSNTHASE"/>
</dbReference>
<keyword evidence="8" id="KW-1185">Reference proteome</keyword>
<dbReference type="InterPro" id="IPR002220">
    <property type="entry name" value="DapA-like"/>
</dbReference>
<dbReference type="GO" id="GO:0008840">
    <property type="term" value="F:4-hydroxy-tetrahydrodipicolinate synthase activity"/>
    <property type="evidence" value="ECO:0007669"/>
    <property type="project" value="UniProtKB-EC"/>
</dbReference>
<evidence type="ECO:0000313" key="7">
    <source>
        <dbReference type="EMBL" id="AMY11747.1"/>
    </source>
</evidence>
<dbReference type="Gene3D" id="3.20.20.70">
    <property type="entry name" value="Aldolase class I"/>
    <property type="match status" value="1"/>
</dbReference>
<dbReference type="Pfam" id="PF00701">
    <property type="entry name" value="DHDPS"/>
    <property type="match status" value="1"/>
</dbReference>
<dbReference type="STRING" id="1855912.LuPra_05005"/>
<feature type="binding site" evidence="6">
    <location>
        <position position="211"/>
    </location>
    <ligand>
        <name>pyruvate</name>
        <dbReference type="ChEBI" id="CHEBI:15361"/>
    </ligand>
</feature>